<evidence type="ECO:0000256" key="1">
    <source>
        <dbReference type="SAM" id="MobiDB-lite"/>
    </source>
</evidence>
<evidence type="ECO:0000313" key="3">
    <source>
        <dbReference type="EMBL" id="HIX19945.1"/>
    </source>
</evidence>
<dbReference type="InterPro" id="IPR009978">
    <property type="entry name" value="Na_H_antiport_3"/>
</dbReference>
<feature type="transmembrane region" description="Helical" evidence="2">
    <location>
        <begin position="381"/>
        <end position="406"/>
    </location>
</feature>
<feature type="transmembrane region" description="Helical" evidence="2">
    <location>
        <begin position="529"/>
        <end position="548"/>
    </location>
</feature>
<comment type="caution">
    <text evidence="3">The sequence shown here is derived from an EMBL/GenBank/DDBJ whole genome shotgun (WGS) entry which is preliminary data.</text>
</comment>
<feature type="compositionally biased region" description="Low complexity" evidence="1">
    <location>
        <begin position="18"/>
        <end position="34"/>
    </location>
</feature>
<dbReference type="Pfam" id="PF07399">
    <property type="entry name" value="Na_H_antiport_3"/>
    <property type="match status" value="1"/>
</dbReference>
<feature type="non-terminal residue" evidence="3">
    <location>
        <position position="1"/>
    </location>
</feature>
<feature type="region of interest" description="Disordered" evidence="1">
    <location>
        <begin position="18"/>
        <end position="57"/>
    </location>
</feature>
<feature type="transmembrane region" description="Helical" evidence="2">
    <location>
        <begin position="340"/>
        <end position="369"/>
    </location>
</feature>
<feature type="transmembrane region" description="Helical" evidence="2">
    <location>
        <begin position="500"/>
        <end position="517"/>
    </location>
</feature>
<feature type="transmembrane region" description="Helical" evidence="2">
    <location>
        <begin position="271"/>
        <end position="288"/>
    </location>
</feature>
<feature type="transmembrane region" description="Helical" evidence="2">
    <location>
        <begin position="426"/>
        <end position="444"/>
    </location>
</feature>
<feature type="transmembrane region" description="Helical" evidence="2">
    <location>
        <begin position="635"/>
        <end position="655"/>
    </location>
</feature>
<keyword evidence="2" id="KW-0472">Membrane</keyword>
<keyword evidence="2" id="KW-0812">Transmembrane</keyword>
<feature type="transmembrane region" description="Helical" evidence="2">
    <location>
        <begin position="202"/>
        <end position="224"/>
    </location>
</feature>
<feature type="transmembrane region" description="Helical" evidence="2">
    <location>
        <begin position="476"/>
        <end position="494"/>
    </location>
</feature>
<keyword evidence="2" id="KW-1133">Transmembrane helix</keyword>
<protein>
    <submittedName>
        <fullName evidence="3">Na+/H+ antiporter</fullName>
    </submittedName>
</protein>
<sequence length="656" mass="71842">LDTPPAAAADTALVEGAGNAAAATPGNAADAAPGEASGTASGEASGTAPDTAPAAASGGMIDEQRLRALEAEFALKVDLIRSLNLPDNARKALLAAAVSMSYEDLKDYVSQPHHAYDGHTALEHAAMKVSVEPPLHGKVCPDCGEECLNLNPNSATPAWTHHYTGKDAQYSRFPIPLKLYAHAEEGMGLWEKLCHRVDVDPFNLASTIIFFCAIIHTFLSPFFQRMAHRLEQRYKNKLRAQRFRILHPEQRMPVSLGATVCHFLGEVEVVFGLWIIPFVFVCAHYYSMEDFLRYIDHDTSFTEPLFVAVIMVIASSRPIYRLAENTLKLGASLGNGSPAAWWLSVLCIAPLLGSFITEPAAMTLAAILLSKKIYQLKPSSSLCYATIALLFVNVSVGGTLTHFAAPPIVMVAGKWNWDMAHMFLEFGWKAILGIFISNIIYFFIFRKEFARLAEVQRINNSFDSSVPTSWEDRQDVIPTWVYIVSILFLVWTVVFSHHPAIFIGGFMFFLGFTMATPQYQNAFSIKVPLLVAFFLAGLLILGGVQGWWMQPVLQKLSELGPEATMGLASVLTAFNDNASVTFLASTVPGLEEHIRYAIVAGAVTGGGLTVIANAPNPAGQAILGKYFKGISALKLFLWAFLPTLIMFLLFNFIYFE</sequence>
<feature type="transmembrane region" description="Helical" evidence="2">
    <location>
        <begin position="594"/>
        <end position="614"/>
    </location>
</feature>
<name>A0A9D1VBW0_9BACT</name>
<organism evidence="3 4">
    <name type="scientific">Candidatus Akkermansia intestinigallinarum</name>
    <dbReference type="NCBI Taxonomy" id="2838431"/>
    <lineage>
        <taxon>Bacteria</taxon>
        <taxon>Pseudomonadati</taxon>
        <taxon>Verrucomicrobiota</taxon>
        <taxon>Verrucomicrobiia</taxon>
        <taxon>Verrucomicrobiales</taxon>
        <taxon>Akkermansiaceae</taxon>
        <taxon>Akkermansia</taxon>
    </lineage>
</organism>
<dbReference type="Proteomes" id="UP000823964">
    <property type="component" value="Unassembled WGS sequence"/>
</dbReference>
<evidence type="ECO:0000256" key="2">
    <source>
        <dbReference type="SAM" id="Phobius"/>
    </source>
</evidence>
<dbReference type="AlphaFoldDB" id="A0A9D1VBW0"/>
<gene>
    <name evidence="3" type="ORF">H9862_04990</name>
</gene>
<reference evidence="3" key="1">
    <citation type="journal article" date="2021" name="PeerJ">
        <title>Extensive microbial diversity within the chicken gut microbiome revealed by metagenomics and culture.</title>
        <authorList>
            <person name="Gilroy R."/>
            <person name="Ravi A."/>
            <person name="Getino M."/>
            <person name="Pursley I."/>
            <person name="Horton D.L."/>
            <person name="Alikhan N.F."/>
            <person name="Baker D."/>
            <person name="Gharbi K."/>
            <person name="Hall N."/>
            <person name="Watson M."/>
            <person name="Adriaenssens E.M."/>
            <person name="Foster-Nyarko E."/>
            <person name="Jarju S."/>
            <person name="Secka A."/>
            <person name="Antonio M."/>
            <person name="Oren A."/>
            <person name="Chaudhuri R.R."/>
            <person name="La Ragione R."/>
            <person name="Hildebrand F."/>
            <person name="Pallen M.J."/>
        </authorList>
    </citation>
    <scope>NUCLEOTIDE SEQUENCE</scope>
    <source>
        <strain evidence="3">14975</strain>
    </source>
</reference>
<reference evidence="3" key="2">
    <citation type="submission" date="2021-04" db="EMBL/GenBank/DDBJ databases">
        <authorList>
            <person name="Gilroy R."/>
        </authorList>
    </citation>
    <scope>NUCLEOTIDE SEQUENCE</scope>
    <source>
        <strain evidence="3">14975</strain>
    </source>
</reference>
<proteinExistence type="predicted"/>
<accession>A0A9D1VBW0</accession>
<evidence type="ECO:0000313" key="4">
    <source>
        <dbReference type="Proteomes" id="UP000823964"/>
    </source>
</evidence>
<dbReference type="EMBL" id="DXFQ01000087">
    <property type="protein sequence ID" value="HIX19945.1"/>
    <property type="molecule type" value="Genomic_DNA"/>
</dbReference>